<comment type="caution">
    <text evidence="7">The sequence shown here is derived from an EMBL/GenBank/DDBJ whole genome shotgun (WGS) entry which is preliminary data.</text>
</comment>
<dbReference type="PANTHER" id="PTHR24096:SF149">
    <property type="entry name" value="AMP-BINDING DOMAIN-CONTAINING PROTEIN-RELATED"/>
    <property type="match status" value="1"/>
</dbReference>
<dbReference type="PANTHER" id="PTHR24096">
    <property type="entry name" value="LONG-CHAIN-FATTY-ACID--COA LIGASE"/>
    <property type="match status" value="1"/>
</dbReference>
<dbReference type="Pfam" id="PF00501">
    <property type="entry name" value="AMP-binding"/>
    <property type="match status" value="1"/>
</dbReference>
<evidence type="ECO:0000313" key="8">
    <source>
        <dbReference type="Proteomes" id="UP000676310"/>
    </source>
</evidence>
<dbReference type="CDD" id="cd05911">
    <property type="entry name" value="Firefly_Luc_like"/>
    <property type="match status" value="1"/>
</dbReference>
<dbReference type="InterPro" id="IPR020845">
    <property type="entry name" value="AMP-binding_CS"/>
</dbReference>
<evidence type="ECO:0000256" key="3">
    <source>
        <dbReference type="ARBA" id="ARBA00022598"/>
    </source>
</evidence>
<dbReference type="InterPro" id="IPR025110">
    <property type="entry name" value="AMP-bd_C"/>
</dbReference>
<comment type="similarity">
    <text evidence="2">Belongs to the ATP-dependent AMP-binding enzyme family.</text>
</comment>
<dbReference type="Gene3D" id="3.40.50.12780">
    <property type="entry name" value="N-terminal domain of ligase-like"/>
    <property type="match status" value="1"/>
</dbReference>
<dbReference type="EMBL" id="CAJRGZ010000014">
    <property type="protein sequence ID" value="CAG5138639.1"/>
    <property type="molecule type" value="Genomic_DNA"/>
</dbReference>
<sequence length="736" mass="80703">MYSSLAVRPRYEATEQYHVKESSEVYTKDQLLAVLQQMCPDALAKFPPPAYDRTIRENKIRRNEIGLYYTTTEDAYRNRYVKNAKNIKGDNVFSKLTNDGTTSPFPLTMKALLRFVLLYCDRATDYRTFENKGGNKAGLEPLVRALRKVAKRTATAEEEGSGTALEEIDAGAAATEEEGDPSAMEDGTGALVSREDKKRKGAVDGELVERTPAKSRACMDELDLLFVDVATNRKLTYSQFRWSAERFGNGLQEKWGWRKGDVLAMMTPNHIDVAPATFGVQLVGGVVCPLNFLYTVEELVSQLTSSKAKGLLTNTACLDVACKAASKVGLPLDRILLVGDDKTTTNGVRHFSALDGLSKSVQRVKIDPKEDLAYLVYSSGTTGVPKGVMLTHENIVANITQGTTAGHSQDWKTDKSVGFLPMYHIYGIAALLLTPIYYGATAYVMQGFDLQKFCETVDHEKITIAWIVPPVALALAKAPIVDQYSFKSLRDIQSAAAPTPVEIITAVHRRLGAPIRQAYGLSEAAPAVCLQRIEDWNNPIGTCGRLIPNMSAKIIADGKEVAAGGGDGELCLKGPNIFKGYYNNAEATAGAFDADGWYHTGDVGRFDEHGNLYITDRLKELIKYNGFQVAPAELEALLIGHPAVADVAVIGVYAESRVTELPRAYIVGAPGYECDDKLAEELHKWLNERVAPHKKLRGGIRFVDAVPKSNAGKILRRVLVERAKAEEAEKPVKARL</sequence>
<reference evidence="7" key="1">
    <citation type="submission" date="2021-05" db="EMBL/GenBank/DDBJ databases">
        <authorList>
            <person name="Stam R."/>
        </authorList>
    </citation>
    <scope>NUCLEOTIDE SEQUENCE</scope>
    <source>
        <strain evidence="7">CS162</strain>
    </source>
</reference>
<feature type="region of interest" description="Disordered" evidence="4">
    <location>
        <begin position="154"/>
        <end position="204"/>
    </location>
</feature>
<accession>A0A8J2HSI9</accession>
<dbReference type="InterPro" id="IPR000873">
    <property type="entry name" value="AMP-dep_synth/lig_dom"/>
</dbReference>
<dbReference type="Pfam" id="PF13193">
    <property type="entry name" value="AMP-binding_C"/>
    <property type="match status" value="1"/>
</dbReference>
<dbReference type="AlphaFoldDB" id="A0A8J2HSI9"/>
<feature type="compositionally biased region" description="Basic and acidic residues" evidence="4">
    <location>
        <begin position="193"/>
        <end position="204"/>
    </location>
</feature>
<evidence type="ECO:0008006" key="9">
    <source>
        <dbReference type="Google" id="ProtNLM"/>
    </source>
</evidence>
<evidence type="ECO:0000256" key="4">
    <source>
        <dbReference type="SAM" id="MobiDB-lite"/>
    </source>
</evidence>
<dbReference type="GeneID" id="67015730"/>
<gene>
    <name evidence="7" type="ORF">ALTATR162_LOCUS410</name>
</gene>
<feature type="domain" description="AMP-dependent synthetase/ligase" evidence="5">
    <location>
        <begin position="228"/>
        <end position="582"/>
    </location>
</feature>
<feature type="domain" description="AMP-binding enzyme C-terminal" evidence="6">
    <location>
        <begin position="633"/>
        <end position="713"/>
    </location>
</feature>
<comment type="pathway">
    <text evidence="1">Mycotoxin biosynthesis.</text>
</comment>
<keyword evidence="3" id="KW-0436">Ligase</keyword>
<dbReference type="InterPro" id="IPR045851">
    <property type="entry name" value="AMP-bd_C_sf"/>
</dbReference>
<dbReference type="RefSeq" id="XP_043163939.1">
    <property type="nucleotide sequence ID" value="XM_043308004.1"/>
</dbReference>
<proteinExistence type="inferred from homology"/>
<protein>
    <recommendedName>
        <fullName evidence="9">Acetyl-CoA synthetase-like protein</fullName>
    </recommendedName>
</protein>
<dbReference type="OrthoDB" id="6509636at2759"/>
<name>A0A8J2HSI9_9PLEO</name>
<keyword evidence="8" id="KW-1185">Reference proteome</keyword>
<evidence type="ECO:0000259" key="6">
    <source>
        <dbReference type="Pfam" id="PF13193"/>
    </source>
</evidence>
<evidence type="ECO:0000256" key="2">
    <source>
        <dbReference type="ARBA" id="ARBA00006432"/>
    </source>
</evidence>
<dbReference type="SUPFAM" id="SSF56801">
    <property type="entry name" value="Acetyl-CoA synthetase-like"/>
    <property type="match status" value="1"/>
</dbReference>
<evidence type="ECO:0000259" key="5">
    <source>
        <dbReference type="Pfam" id="PF00501"/>
    </source>
</evidence>
<dbReference type="Gene3D" id="3.30.300.30">
    <property type="match status" value="1"/>
</dbReference>
<evidence type="ECO:0000313" key="7">
    <source>
        <dbReference type="EMBL" id="CAG5138639.1"/>
    </source>
</evidence>
<dbReference type="PROSITE" id="PS00455">
    <property type="entry name" value="AMP_BINDING"/>
    <property type="match status" value="1"/>
</dbReference>
<dbReference type="Proteomes" id="UP000676310">
    <property type="component" value="Unassembled WGS sequence"/>
</dbReference>
<organism evidence="7 8">
    <name type="scientific">Alternaria atra</name>
    <dbReference type="NCBI Taxonomy" id="119953"/>
    <lineage>
        <taxon>Eukaryota</taxon>
        <taxon>Fungi</taxon>
        <taxon>Dikarya</taxon>
        <taxon>Ascomycota</taxon>
        <taxon>Pezizomycotina</taxon>
        <taxon>Dothideomycetes</taxon>
        <taxon>Pleosporomycetidae</taxon>
        <taxon>Pleosporales</taxon>
        <taxon>Pleosporineae</taxon>
        <taxon>Pleosporaceae</taxon>
        <taxon>Alternaria</taxon>
        <taxon>Alternaria sect. Ulocladioides</taxon>
    </lineage>
</organism>
<dbReference type="GO" id="GO:0016405">
    <property type="term" value="F:CoA-ligase activity"/>
    <property type="evidence" value="ECO:0007669"/>
    <property type="project" value="TreeGrafter"/>
</dbReference>
<dbReference type="InterPro" id="IPR042099">
    <property type="entry name" value="ANL_N_sf"/>
</dbReference>
<evidence type="ECO:0000256" key="1">
    <source>
        <dbReference type="ARBA" id="ARBA00004685"/>
    </source>
</evidence>